<accession>A0A2L0HNV4</accession>
<dbReference type="Proteomes" id="UP000241926">
    <property type="component" value="Segment"/>
</dbReference>
<dbReference type="OrthoDB" id="27486at10239"/>
<protein>
    <submittedName>
        <fullName evidence="1">Uncharacterized protein</fullName>
    </submittedName>
</protein>
<gene>
    <name evidence="1" type="primary">27</name>
    <name evidence="1" type="ORF">SEA_ELERI_27</name>
</gene>
<evidence type="ECO:0000313" key="2">
    <source>
        <dbReference type="Proteomes" id="UP000241926"/>
    </source>
</evidence>
<dbReference type="RefSeq" id="YP_009623065.1">
    <property type="nucleotide sequence ID" value="NC_042109.1"/>
</dbReference>
<name>A0A2L0HNV4_9CAUD</name>
<keyword evidence="2" id="KW-1185">Reference proteome</keyword>
<dbReference type="GeneID" id="40099846"/>
<organism evidence="1 2">
    <name type="scientific">Microbacterium phage Eleri</name>
    <dbReference type="NCBI Taxonomy" id="2079581"/>
    <lineage>
        <taxon>Viruses</taxon>
        <taxon>Duplodnaviria</taxon>
        <taxon>Heunggongvirae</taxon>
        <taxon>Uroviricota</taxon>
        <taxon>Caudoviricetes</taxon>
        <taxon>Elerivirus</taxon>
        <taxon>Elerivirus eleri</taxon>
    </lineage>
</organism>
<dbReference type="EMBL" id="MG839027">
    <property type="protein sequence ID" value="AUX83365.1"/>
    <property type="molecule type" value="Genomic_DNA"/>
</dbReference>
<dbReference type="KEGG" id="vg:40099846"/>
<proteinExistence type="predicted"/>
<reference evidence="1 2" key="1">
    <citation type="submission" date="2018-01" db="EMBL/GenBank/DDBJ databases">
        <authorList>
            <person name="Jones A.E."/>
            <person name="Sivanathan V."/>
            <person name="Betsko A.J."/>
            <person name="Aull H.G."/>
            <person name="Zack K.M."/>
            <person name="Kukan E.N."/>
            <person name="Garlena R.A."/>
            <person name="Russell D.A."/>
            <person name="Pope W.H."/>
            <person name="Jacobs-Sera D."/>
            <person name="Hatfull G.F."/>
        </authorList>
    </citation>
    <scope>NUCLEOTIDE SEQUENCE [LARGE SCALE GENOMIC DNA]</scope>
</reference>
<sequence>MASKGIKAEDLTKGQVIIDPEGNEATVIRIRRIDHQRGRLETDLGVAVVGLEERFPLA</sequence>
<evidence type="ECO:0000313" key="1">
    <source>
        <dbReference type="EMBL" id="AUX83365.1"/>
    </source>
</evidence>